<organism evidence="2">
    <name type="scientific">Cladocopium goreaui</name>
    <dbReference type="NCBI Taxonomy" id="2562237"/>
    <lineage>
        <taxon>Eukaryota</taxon>
        <taxon>Sar</taxon>
        <taxon>Alveolata</taxon>
        <taxon>Dinophyceae</taxon>
        <taxon>Suessiales</taxon>
        <taxon>Symbiodiniaceae</taxon>
        <taxon>Cladocopium</taxon>
    </lineage>
</organism>
<dbReference type="Proteomes" id="UP001152797">
    <property type="component" value="Unassembled WGS sequence"/>
</dbReference>
<keyword evidence="1" id="KW-0812">Transmembrane</keyword>
<keyword evidence="1" id="KW-1133">Transmembrane helix</keyword>
<reference evidence="2" key="1">
    <citation type="submission" date="2022-10" db="EMBL/GenBank/DDBJ databases">
        <authorList>
            <person name="Chen Y."/>
            <person name="Dougan E. K."/>
            <person name="Chan C."/>
            <person name="Rhodes N."/>
            <person name="Thang M."/>
        </authorList>
    </citation>
    <scope>NUCLEOTIDE SEQUENCE</scope>
</reference>
<keyword evidence="1" id="KW-0472">Membrane</keyword>
<evidence type="ECO:0000313" key="3">
    <source>
        <dbReference type="EMBL" id="CAL1127487.1"/>
    </source>
</evidence>
<protein>
    <submittedName>
        <fullName evidence="4">SGNH hydrolase-type esterase domain-containing protein</fullName>
    </submittedName>
</protein>
<evidence type="ECO:0000256" key="1">
    <source>
        <dbReference type="SAM" id="Phobius"/>
    </source>
</evidence>
<dbReference type="EMBL" id="CAMXCT020000115">
    <property type="protein sequence ID" value="CAL1127487.1"/>
    <property type="molecule type" value="Genomic_DNA"/>
</dbReference>
<gene>
    <name evidence="2" type="ORF">C1SCF055_LOCUS2543</name>
</gene>
<proteinExistence type="predicted"/>
<feature type="transmembrane region" description="Helical" evidence="1">
    <location>
        <begin position="163"/>
        <end position="187"/>
    </location>
</feature>
<dbReference type="EMBL" id="CAMXCT030000115">
    <property type="protein sequence ID" value="CAL4761424.1"/>
    <property type="molecule type" value="Genomic_DNA"/>
</dbReference>
<comment type="caution">
    <text evidence="2">The sequence shown here is derived from an EMBL/GenBank/DDBJ whole genome shotgun (WGS) entry which is preliminary data.</text>
</comment>
<keyword evidence="5" id="KW-1185">Reference proteome</keyword>
<evidence type="ECO:0000313" key="4">
    <source>
        <dbReference type="EMBL" id="CAL4761424.1"/>
    </source>
</evidence>
<sequence length="319" mass="35863">MAKKIPAQAFYEEYHGHRVEHLRHLVNGLRAKNPRRSFVYLAGDSTLDNKHWLFQGGKSLPEEKSKSAALNGYEELLEPALMMHDVSFWVNYELAKAKVEPPIVCINGAVEESCISQREVEGLLAQDKFIRDSLTEDDILVVDVGGNDVALRPTCGIILNMALLLYLTPTCLIRCCPWLVPGMWYFIYMFRVRLRKITEKLIAARKPKKVIICMLYFLDESPGGSWADGTLKALGYDRNPEKLQTVMRQVYSMAVSRIRIPGTEVVTLPLYEVLDGKDTNDYVARVEPSDPGGHKLAVALKDAILDERTAQHGSAASKL</sequence>
<name>A0A9P1BIU4_9DINO</name>
<dbReference type="GO" id="GO:0016787">
    <property type="term" value="F:hydrolase activity"/>
    <property type="evidence" value="ECO:0007669"/>
    <property type="project" value="UniProtKB-KW"/>
</dbReference>
<evidence type="ECO:0000313" key="2">
    <source>
        <dbReference type="EMBL" id="CAI3974112.1"/>
    </source>
</evidence>
<accession>A0A9P1BIU4</accession>
<reference evidence="3" key="2">
    <citation type="submission" date="2024-04" db="EMBL/GenBank/DDBJ databases">
        <authorList>
            <person name="Chen Y."/>
            <person name="Shah S."/>
            <person name="Dougan E. K."/>
            <person name="Thang M."/>
            <person name="Chan C."/>
        </authorList>
    </citation>
    <scope>NUCLEOTIDE SEQUENCE [LARGE SCALE GENOMIC DNA]</scope>
</reference>
<keyword evidence="4" id="KW-0378">Hydrolase</keyword>
<dbReference type="OrthoDB" id="2150942at2759"/>
<evidence type="ECO:0000313" key="5">
    <source>
        <dbReference type="Proteomes" id="UP001152797"/>
    </source>
</evidence>
<dbReference type="AlphaFoldDB" id="A0A9P1BIU4"/>
<dbReference type="EMBL" id="CAMXCT010000115">
    <property type="protein sequence ID" value="CAI3974112.1"/>
    <property type="molecule type" value="Genomic_DNA"/>
</dbReference>